<protein>
    <submittedName>
        <fullName evidence="2">Uncharacterized protein</fullName>
    </submittedName>
</protein>
<gene>
    <name evidence="2" type="ORF">B0H67DRAFT_108878</name>
</gene>
<evidence type="ECO:0000313" key="2">
    <source>
        <dbReference type="EMBL" id="KAK0724595.1"/>
    </source>
</evidence>
<accession>A0AA40E2G9</accession>
<keyword evidence="1" id="KW-0175">Coiled coil</keyword>
<dbReference type="Proteomes" id="UP001172102">
    <property type="component" value="Unassembled WGS sequence"/>
</dbReference>
<dbReference type="Gene3D" id="1.10.287.1490">
    <property type="match status" value="1"/>
</dbReference>
<evidence type="ECO:0000256" key="1">
    <source>
        <dbReference type="SAM" id="Coils"/>
    </source>
</evidence>
<name>A0AA40E2G9_9PEZI</name>
<reference evidence="2" key="1">
    <citation type="submission" date="2023-06" db="EMBL/GenBank/DDBJ databases">
        <title>Genome-scale phylogeny and comparative genomics of the fungal order Sordariales.</title>
        <authorList>
            <consortium name="Lawrence Berkeley National Laboratory"/>
            <person name="Hensen N."/>
            <person name="Bonometti L."/>
            <person name="Westerberg I."/>
            <person name="Brannstrom I.O."/>
            <person name="Guillou S."/>
            <person name="Cros-Aarteil S."/>
            <person name="Calhoun S."/>
            <person name="Haridas S."/>
            <person name="Kuo A."/>
            <person name="Mondo S."/>
            <person name="Pangilinan J."/>
            <person name="Riley R."/>
            <person name="Labutti K."/>
            <person name="Andreopoulos B."/>
            <person name="Lipzen A."/>
            <person name="Chen C."/>
            <person name="Yanf M."/>
            <person name="Daum C."/>
            <person name="Ng V."/>
            <person name="Clum A."/>
            <person name="Steindorff A."/>
            <person name="Ohm R."/>
            <person name="Martin F."/>
            <person name="Silar P."/>
            <person name="Natvig D."/>
            <person name="Lalanne C."/>
            <person name="Gautier V."/>
            <person name="Ament-Velasquez S.L."/>
            <person name="Kruys A."/>
            <person name="Hutchinson M.I."/>
            <person name="Powell A.J."/>
            <person name="Barry K."/>
            <person name="Miller A.N."/>
            <person name="Grigoriev I.V."/>
            <person name="Debuchy R."/>
            <person name="Gladieux P."/>
            <person name="Thoren M.H."/>
            <person name="Johannesson H."/>
        </authorList>
    </citation>
    <scope>NUCLEOTIDE SEQUENCE</scope>
    <source>
        <strain evidence="2">SMH4607-1</strain>
    </source>
</reference>
<dbReference type="AlphaFoldDB" id="A0AA40E2G9"/>
<organism evidence="2 3">
    <name type="scientific">Lasiosphaeris hirsuta</name>
    <dbReference type="NCBI Taxonomy" id="260670"/>
    <lineage>
        <taxon>Eukaryota</taxon>
        <taxon>Fungi</taxon>
        <taxon>Dikarya</taxon>
        <taxon>Ascomycota</taxon>
        <taxon>Pezizomycotina</taxon>
        <taxon>Sordariomycetes</taxon>
        <taxon>Sordariomycetidae</taxon>
        <taxon>Sordariales</taxon>
        <taxon>Lasiosphaeriaceae</taxon>
        <taxon>Lasiosphaeris</taxon>
    </lineage>
</organism>
<keyword evidence="3" id="KW-1185">Reference proteome</keyword>
<dbReference type="EMBL" id="JAUKUA010000002">
    <property type="protein sequence ID" value="KAK0724595.1"/>
    <property type="molecule type" value="Genomic_DNA"/>
</dbReference>
<feature type="coiled-coil region" evidence="1">
    <location>
        <begin position="35"/>
        <end position="272"/>
    </location>
</feature>
<comment type="caution">
    <text evidence="2">The sequence shown here is derived from an EMBL/GenBank/DDBJ whole genome shotgun (WGS) entry which is preliminary data.</text>
</comment>
<proteinExistence type="predicted"/>
<evidence type="ECO:0000313" key="3">
    <source>
        <dbReference type="Proteomes" id="UP001172102"/>
    </source>
</evidence>
<sequence>MAPPGIMDDLGRLAFWRSNSTKSFVSTPSTLSRQTEEHTARLEKLFQEREDREKEHRREVSALTREVAEYKRREESTALSYRTEQEEEFRRKIRSLENEIGDVKAQRQARESLLNDEIQNLNKTVEDSKGENSSLSDRVAELKTAERGHRQAETAHLEKIAKLEKKVQRQTDKISTLESGINSLNDQIETASKTAKEHHEREESRWTAEVTEAKKELEKYWWQVSQLEPEVVRLQQENKRLDQARRKASARVKELEAELREKVELAHNYAKTILDKNKNFAASDADIKAWFQSRSKSWYGWARDFAHSDPGKIAALPLKEKEEFLSATTPFVLLEKEGLPQELVGKKRTVHVLLHAMLANSICTDAIASPFWYLEAINQGSDPTLPAEEGMGNLYKLLTSLREPEAHQWRATMSRIMSTSGIGQSGNLRAKGAGALEETSQLASYRRQYAQHLATAFLKGPSRFLLRDKLTDTCAGRLTEEIDNALKFSVTLWSGRSDIQMEGLEDFQERFQGKFKQGSDEMELHRGNKGEDVKAYRDQPILVVVQPAIVALGTEEGDEYDSARRVWMKAQVNVMEPTPTDMVL</sequence>